<keyword evidence="3" id="KW-1185">Reference proteome</keyword>
<accession>A0AAV7TNT1</accession>
<dbReference type="PANTHER" id="PTHR33198:SF20">
    <property type="entry name" value="RETROTRANSPOSON GAG DOMAIN-CONTAINING PROTEIN"/>
    <property type="match status" value="1"/>
</dbReference>
<proteinExistence type="predicted"/>
<name>A0AAV7TNT1_PLEWA</name>
<reference evidence="2" key="1">
    <citation type="journal article" date="2022" name="bioRxiv">
        <title>Sequencing and chromosome-scale assembly of the giantPleurodeles waltlgenome.</title>
        <authorList>
            <person name="Brown T."/>
            <person name="Elewa A."/>
            <person name="Iarovenko S."/>
            <person name="Subramanian E."/>
            <person name="Araus A.J."/>
            <person name="Petzold A."/>
            <person name="Susuki M."/>
            <person name="Suzuki K.-i.T."/>
            <person name="Hayashi T."/>
            <person name="Toyoda A."/>
            <person name="Oliveira C."/>
            <person name="Osipova E."/>
            <person name="Leigh N.D."/>
            <person name="Simon A."/>
            <person name="Yun M.H."/>
        </authorList>
    </citation>
    <scope>NUCLEOTIDE SEQUENCE</scope>
    <source>
        <strain evidence="2">20211129_DDA</strain>
        <tissue evidence="2">Liver</tissue>
    </source>
</reference>
<dbReference type="AlphaFoldDB" id="A0AAV7TNT1"/>
<sequence>MVFDDGEMKRTVEGLSRLPVAVLLSGFLYTVRINAYYTLLVAFFFSTKLATSDPDKEPVRPAILSFKMRHWITSADQGDVFSHALEDLTEYFKPTVCVAVDQFKFYHRKQQLEELVEDYVTALKNLALLCKFGILHDNLIRDQIIMHTANPHIQEKLWARGEASLQEVIEMVKSAELTGRCTKAVLRSEDKTFSKLEDNATIAMVKKSNKLSNKVGYPTRREKENLNLKDKRTCFRCGSKFHLANDRKCPARKSEMLKLWCVVAFC</sequence>
<keyword evidence="1" id="KW-1133">Transmembrane helix</keyword>
<organism evidence="2 3">
    <name type="scientific">Pleurodeles waltl</name>
    <name type="common">Iberian ribbed newt</name>
    <dbReference type="NCBI Taxonomy" id="8319"/>
    <lineage>
        <taxon>Eukaryota</taxon>
        <taxon>Metazoa</taxon>
        <taxon>Chordata</taxon>
        <taxon>Craniata</taxon>
        <taxon>Vertebrata</taxon>
        <taxon>Euteleostomi</taxon>
        <taxon>Amphibia</taxon>
        <taxon>Batrachia</taxon>
        <taxon>Caudata</taxon>
        <taxon>Salamandroidea</taxon>
        <taxon>Salamandridae</taxon>
        <taxon>Pleurodelinae</taxon>
        <taxon>Pleurodeles</taxon>
    </lineage>
</organism>
<protein>
    <recommendedName>
        <fullName evidence="4">Retrotransposon gag domain-containing protein</fullName>
    </recommendedName>
</protein>
<comment type="caution">
    <text evidence="2">The sequence shown here is derived from an EMBL/GenBank/DDBJ whole genome shotgun (WGS) entry which is preliminary data.</text>
</comment>
<feature type="transmembrane region" description="Helical" evidence="1">
    <location>
        <begin position="20"/>
        <end position="45"/>
    </location>
</feature>
<dbReference type="PANTHER" id="PTHR33198">
    <property type="entry name" value="ANK_REP_REGION DOMAIN-CONTAINING PROTEIN-RELATED"/>
    <property type="match status" value="1"/>
</dbReference>
<evidence type="ECO:0000313" key="3">
    <source>
        <dbReference type="Proteomes" id="UP001066276"/>
    </source>
</evidence>
<dbReference type="Proteomes" id="UP001066276">
    <property type="component" value="Chromosome 3_2"/>
</dbReference>
<keyword evidence="1" id="KW-0472">Membrane</keyword>
<evidence type="ECO:0008006" key="4">
    <source>
        <dbReference type="Google" id="ProtNLM"/>
    </source>
</evidence>
<dbReference type="EMBL" id="JANPWB010000006">
    <property type="protein sequence ID" value="KAJ1177869.1"/>
    <property type="molecule type" value="Genomic_DNA"/>
</dbReference>
<evidence type="ECO:0000313" key="2">
    <source>
        <dbReference type="EMBL" id="KAJ1177869.1"/>
    </source>
</evidence>
<keyword evidence="1" id="KW-0812">Transmembrane</keyword>
<gene>
    <name evidence="2" type="ORF">NDU88_003121</name>
</gene>
<evidence type="ECO:0000256" key="1">
    <source>
        <dbReference type="SAM" id="Phobius"/>
    </source>
</evidence>